<keyword evidence="10 12" id="KW-0539">Nucleus</keyword>
<dbReference type="RefSeq" id="XP_025420772.1">
    <property type="nucleotide sequence ID" value="XM_025564987.1"/>
</dbReference>
<evidence type="ECO:0000313" key="20">
    <source>
        <dbReference type="RefSeq" id="XP_025420771.1"/>
    </source>
</evidence>
<evidence type="ECO:0000259" key="16">
    <source>
        <dbReference type="Pfam" id="PF04926"/>
    </source>
</evidence>
<evidence type="ECO:0000256" key="6">
    <source>
        <dbReference type="ARBA" id="ARBA00022723"/>
    </source>
</evidence>
<dbReference type="PANTHER" id="PTHR10682">
    <property type="entry name" value="POLY A POLYMERASE"/>
    <property type="match status" value="1"/>
</dbReference>
<evidence type="ECO:0000256" key="3">
    <source>
        <dbReference type="ARBA" id="ARBA00010912"/>
    </source>
</evidence>
<evidence type="ECO:0000256" key="8">
    <source>
        <dbReference type="ARBA" id="ARBA00022840"/>
    </source>
</evidence>
<feature type="domain" description="Poly(A) polymerase RNA-binding" evidence="16">
    <location>
        <begin position="348"/>
        <end position="407"/>
    </location>
</feature>
<evidence type="ECO:0000256" key="11">
    <source>
        <dbReference type="ARBA" id="ARBA00048830"/>
    </source>
</evidence>
<dbReference type="GO" id="GO:1990817">
    <property type="term" value="F:poly(A) RNA polymerase activity"/>
    <property type="evidence" value="ECO:0007669"/>
    <property type="project" value="UniProtKB-UniRule"/>
</dbReference>
<dbReference type="SUPFAM" id="SSF81301">
    <property type="entry name" value="Nucleotidyltransferase"/>
    <property type="match status" value="1"/>
</dbReference>
<name>A0A8B8GDL9_9HEMI</name>
<keyword evidence="4 12" id="KW-0507">mRNA processing</keyword>
<dbReference type="InterPro" id="IPR014492">
    <property type="entry name" value="PolyA_polymerase"/>
</dbReference>
<gene>
    <name evidence="20 21" type="primary">LOC112690880</name>
</gene>
<dbReference type="EC" id="2.7.7.19" evidence="12"/>
<feature type="domain" description="Poly(A) polymerase nucleotidyltransferase" evidence="18">
    <location>
        <begin position="3"/>
        <end position="196"/>
    </location>
</feature>
<feature type="binding site" evidence="13">
    <location>
        <position position="210"/>
    </location>
    <ligand>
        <name>ATP</name>
        <dbReference type="ChEBI" id="CHEBI:30616"/>
    </ligand>
</feature>
<dbReference type="PANTHER" id="PTHR10682:SF10">
    <property type="entry name" value="POLYNUCLEOTIDE ADENYLYLTRANSFERASE"/>
    <property type="match status" value="1"/>
</dbReference>
<protein>
    <recommendedName>
        <fullName evidence="12">Poly(A) polymerase</fullName>
        <ecNumber evidence="12">2.7.7.19</ecNumber>
    </recommendedName>
</protein>
<dbReference type="InterPro" id="IPR007010">
    <property type="entry name" value="PolA_pol_RNA-bd_dom"/>
</dbReference>
<dbReference type="InterPro" id="IPR043519">
    <property type="entry name" value="NT_sf"/>
</dbReference>
<feature type="domain" description="Poly(A) polymerase central" evidence="17">
    <location>
        <begin position="201"/>
        <end position="345"/>
    </location>
</feature>
<dbReference type="GO" id="GO:0006397">
    <property type="term" value="P:mRNA processing"/>
    <property type="evidence" value="ECO:0007669"/>
    <property type="project" value="UniProtKB-KW"/>
</dbReference>
<sequence>MYGMTSAISDALPTDMDIQLTKSLDDALAKEKVITTDEDLSQRLEVLSMLNNLAKEWIREVSMERNLPEITAENVGGLVCTFGSYRLGVYHKGADIDAIVIVPRHITRNDYFSTFYNKLKENSNINNVRAVEEAFVPVIKMIIQGIEIDMLFARLALKEVHEDTDLQQDDLLRNLNPKCVRSLNGCRVTDSILRLVPNRESFKKTLIAIKLWAKRHRVYSNALGYLGGVSWAMLVARVCQLYPNAAPATLIHKFFLIFSKWQWPQPVLLKPSYFMDLGYPVWDPRVNMADRNHVMPIITPVYPQQNSTFNVSHSTLDIIQDEFKTSLDIMGEILTGESSWSKLFQPSKFFTKYRYFLAITVFANCDEELLEWRGLVESRLRFLPTSLEEIDCVQRSHLNPDQFSLPFEKSQGRPSSVWFVGLEISKSNGTIVQLDFSSHIRDFCLLVKSRAHSIFRAGMDIQVNHLKRKDLKDYVPDELKKEKAIPNTVGSKIIARLSTEGRHSLSELEESQKSPESRKRIADDDICNKRNKIQLSDVEKKFVLGSLEPQKSPSQNEINDNNLTNSLLSTEKNSNSLSIQNETKDVIVENSNSLSIQNETKEVNEKDSLLLNEARNLIIESGDSQRSPVSNKCFAEDETDENDQKKIRLLHPTVA</sequence>
<dbReference type="SUPFAM" id="SSF55003">
    <property type="entry name" value="PAP/Archaeal CCA-adding enzyme, C-terminal domain"/>
    <property type="match status" value="1"/>
</dbReference>
<dbReference type="GO" id="GO:0005634">
    <property type="term" value="C:nucleus"/>
    <property type="evidence" value="ECO:0007669"/>
    <property type="project" value="UniProtKB-SubCell"/>
</dbReference>
<keyword evidence="7 12" id="KW-0547">Nucleotide-binding</keyword>
<feature type="domain" description="Poly(A) polymerase RNA-binding" evidence="16">
    <location>
        <begin position="416"/>
        <end position="482"/>
    </location>
</feature>
<feature type="compositionally biased region" description="Polar residues" evidence="15">
    <location>
        <begin position="549"/>
        <end position="560"/>
    </location>
</feature>
<evidence type="ECO:0000256" key="10">
    <source>
        <dbReference type="ARBA" id="ARBA00023242"/>
    </source>
</evidence>
<dbReference type="Pfam" id="PF04926">
    <property type="entry name" value="PAP_RNA-bind"/>
    <property type="match status" value="2"/>
</dbReference>
<dbReference type="Proteomes" id="UP000694846">
    <property type="component" value="Unplaced"/>
</dbReference>
<dbReference type="SUPFAM" id="SSF81631">
    <property type="entry name" value="PAP/OAS1 substrate-binding domain"/>
    <property type="match status" value="1"/>
</dbReference>
<comment type="cofactor">
    <cofactor evidence="14">
        <name>Mg(2+)</name>
        <dbReference type="ChEBI" id="CHEBI:18420"/>
    </cofactor>
    <text evidence="14">Binds 2 magnesium ions. Also active with manganese.</text>
</comment>
<dbReference type="Gene3D" id="3.30.460.10">
    <property type="entry name" value="Beta Polymerase, domain 2"/>
    <property type="match status" value="1"/>
</dbReference>
<comment type="catalytic activity">
    <reaction evidence="11 12">
        <text>RNA(n) + ATP = RNA(n)-3'-adenine ribonucleotide + diphosphate</text>
        <dbReference type="Rhea" id="RHEA:11332"/>
        <dbReference type="Rhea" id="RHEA-COMP:14527"/>
        <dbReference type="Rhea" id="RHEA-COMP:17347"/>
        <dbReference type="ChEBI" id="CHEBI:30616"/>
        <dbReference type="ChEBI" id="CHEBI:33019"/>
        <dbReference type="ChEBI" id="CHEBI:140395"/>
        <dbReference type="ChEBI" id="CHEBI:173115"/>
        <dbReference type="EC" id="2.7.7.19"/>
    </reaction>
</comment>
<accession>A0A8B8GDL9</accession>
<feature type="binding site" evidence="14">
    <location>
        <position position="97"/>
    </location>
    <ligand>
        <name>Mg(2+)</name>
        <dbReference type="ChEBI" id="CHEBI:18420"/>
        <label>2</label>
        <note>catalytic</note>
    </ligand>
</feature>
<keyword evidence="9 14" id="KW-0460">Magnesium</keyword>
<dbReference type="FunFam" id="1.10.1410.10:FF:000001">
    <property type="entry name" value="Putative poly(A) polymerase gamma"/>
    <property type="match status" value="1"/>
</dbReference>
<evidence type="ECO:0000256" key="12">
    <source>
        <dbReference type="PIRNR" id="PIRNR018425"/>
    </source>
</evidence>
<evidence type="ECO:0000259" key="17">
    <source>
        <dbReference type="Pfam" id="PF04928"/>
    </source>
</evidence>
<dbReference type="AlphaFoldDB" id="A0A8B8GDL9"/>
<feature type="binding site" evidence="14">
    <location>
        <position position="95"/>
    </location>
    <ligand>
        <name>Mg(2+)</name>
        <dbReference type="ChEBI" id="CHEBI:18420"/>
        <label>1</label>
        <note>catalytic</note>
    </ligand>
</feature>
<feature type="binding site" evidence="13">
    <location>
        <begin position="95"/>
        <end position="97"/>
    </location>
    <ligand>
        <name>ATP</name>
        <dbReference type="ChEBI" id="CHEBI:30616"/>
    </ligand>
</feature>
<evidence type="ECO:0000256" key="5">
    <source>
        <dbReference type="ARBA" id="ARBA00022679"/>
    </source>
</evidence>
<evidence type="ECO:0000256" key="15">
    <source>
        <dbReference type="SAM" id="MobiDB-lite"/>
    </source>
</evidence>
<evidence type="ECO:0000256" key="9">
    <source>
        <dbReference type="ARBA" id="ARBA00022842"/>
    </source>
</evidence>
<dbReference type="Pfam" id="PF20750">
    <property type="entry name" value="PAP_NTPase"/>
    <property type="match status" value="1"/>
</dbReference>
<evidence type="ECO:0000313" key="21">
    <source>
        <dbReference type="RefSeq" id="XP_025420772.1"/>
    </source>
</evidence>
<keyword evidence="5 12" id="KW-0808">Transferase</keyword>
<feature type="region of interest" description="Disordered" evidence="15">
    <location>
        <begin position="622"/>
        <end position="655"/>
    </location>
</feature>
<dbReference type="RefSeq" id="XP_025420771.1">
    <property type="nucleotide sequence ID" value="XM_025564986.1"/>
</dbReference>
<proteinExistence type="inferred from homology"/>
<comment type="function">
    <text evidence="12">Polymerase that creates the 3'-poly(A) tail of mRNA's.</text>
</comment>
<dbReference type="InterPro" id="IPR048840">
    <property type="entry name" value="PolA_pol_NTPase"/>
</dbReference>
<evidence type="ECO:0000313" key="19">
    <source>
        <dbReference type="Proteomes" id="UP000694846"/>
    </source>
</evidence>
<reference evidence="20 21" key="1">
    <citation type="submission" date="2025-04" db="UniProtKB">
        <authorList>
            <consortium name="RefSeq"/>
        </authorList>
    </citation>
    <scope>IDENTIFICATION</scope>
    <source>
        <tissue evidence="20 21">Whole body</tissue>
    </source>
</reference>
<evidence type="ECO:0000256" key="4">
    <source>
        <dbReference type="ARBA" id="ARBA00022664"/>
    </source>
</evidence>
<dbReference type="Gene3D" id="1.10.1410.10">
    <property type="match status" value="1"/>
</dbReference>
<feature type="binding site" evidence="13">
    <location>
        <begin position="228"/>
        <end position="229"/>
    </location>
    <ligand>
        <name>ATP</name>
        <dbReference type="ChEBI" id="CHEBI:30616"/>
    </ligand>
</feature>
<comment type="similarity">
    <text evidence="3 12">Belongs to the poly(A) polymerase family.</text>
</comment>
<comment type="cofactor">
    <cofactor evidence="1">
        <name>Mn(2+)</name>
        <dbReference type="ChEBI" id="CHEBI:29035"/>
    </cofactor>
</comment>
<dbReference type="GO" id="GO:0031123">
    <property type="term" value="P:RNA 3'-end processing"/>
    <property type="evidence" value="ECO:0007669"/>
    <property type="project" value="InterPro"/>
</dbReference>
<evidence type="ECO:0000256" key="7">
    <source>
        <dbReference type="ARBA" id="ARBA00022741"/>
    </source>
</evidence>
<evidence type="ECO:0000256" key="2">
    <source>
        <dbReference type="ARBA" id="ARBA00004123"/>
    </source>
</evidence>
<comment type="subcellular location">
    <subcellularLocation>
        <location evidence="2 12">Nucleus</location>
    </subcellularLocation>
</comment>
<evidence type="ECO:0000256" key="13">
    <source>
        <dbReference type="PIRSR" id="PIRSR018425-1"/>
    </source>
</evidence>
<keyword evidence="19" id="KW-1185">Reference proteome</keyword>
<keyword evidence="6 14" id="KW-0479">Metal-binding</keyword>
<dbReference type="GeneID" id="112690880"/>
<keyword evidence="8 12" id="KW-0067">ATP-binding</keyword>
<dbReference type="InterPro" id="IPR007012">
    <property type="entry name" value="PolA_pol_cen_dom"/>
</dbReference>
<dbReference type="GO" id="GO:0005524">
    <property type="term" value="F:ATP binding"/>
    <property type="evidence" value="ECO:0007669"/>
    <property type="project" value="UniProtKB-UniRule"/>
</dbReference>
<feature type="binding site" evidence="13">
    <location>
        <position position="149"/>
    </location>
    <ligand>
        <name>ATP</name>
        <dbReference type="ChEBI" id="CHEBI:30616"/>
    </ligand>
</feature>
<dbReference type="InterPro" id="IPR011068">
    <property type="entry name" value="NuclTrfase_I-like_C"/>
</dbReference>
<dbReference type="GO" id="GO:0003723">
    <property type="term" value="F:RNA binding"/>
    <property type="evidence" value="ECO:0007669"/>
    <property type="project" value="UniProtKB-UniRule"/>
</dbReference>
<dbReference type="PIRSF" id="PIRSF018425">
    <property type="entry name" value="PolyA_polymerase"/>
    <property type="match status" value="1"/>
</dbReference>
<feature type="binding site" evidence="14">
    <location>
        <position position="95"/>
    </location>
    <ligand>
        <name>Mg(2+)</name>
        <dbReference type="ChEBI" id="CHEBI:18420"/>
        <label>2</label>
        <note>catalytic</note>
    </ligand>
</feature>
<feature type="binding site" evidence="13">
    <location>
        <begin position="82"/>
        <end position="84"/>
    </location>
    <ligand>
        <name>ATP</name>
        <dbReference type="ChEBI" id="CHEBI:30616"/>
    </ligand>
</feature>
<dbReference type="OrthoDB" id="412748at2759"/>
<evidence type="ECO:0000256" key="14">
    <source>
        <dbReference type="PIRSR" id="PIRSR018425-2"/>
    </source>
</evidence>
<dbReference type="CTD" id="3273"/>
<evidence type="ECO:0000259" key="18">
    <source>
        <dbReference type="Pfam" id="PF20750"/>
    </source>
</evidence>
<feature type="region of interest" description="Disordered" evidence="15">
    <location>
        <begin position="546"/>
        <end position="567"/>
    </location>
</feature>
<feature type="binding site" evidence="14">
    <location>
        <position position="149"/>
    </location>
    <ligand>
        <name>Mg(2+)</name>
        <dbReference type="ChEBI" id="CHEBI:18420"/>
        <label>2</label>
        <note>catalytic</note>
    </ligand>
</feature>
<dbReference type="GO" id="GO:0046872">
    <property type="term" value="F:metal ion binding"/>
    <property type="evidence" value="ECO:0007669"/>
    <property type="project" value="UniProtKB-KW"/>
</dbReference>
<dbReference type="Gene3D" id="3.30.70.590">
    <property type="entry name" value="Poly(A) polymerase predicted RNA binding domain"/>
    <property type="match status" value="1"/>
</dbReference>
<evidence type="ECO:0000256" key="1">
    <source>
        <dbReference type="ARBA" id="ARBA00001936"/>
    </source>
</evidence>
<feature type="binding site" evidence="13">
    <location>
        <position position="219"/>
    </location>
    <ligand>
        <name>ATP</name>
        <dbReference type="ChEBI" id="CHEBI:30616"/>
    </ligand>
</feature>
<feature type="binding site" evidence="14">
    <location>
        <position position="97"/>
    </location>
    <ligand>
        <name>Mg(2+)</name>
        <dbReference type="ChEBI" id="CHEBI:18420"/>
        <label>1</label>
        <note>catalytic</note>
    </ligand>
</feature>
<dbReference type="Pfam" id="PF04928">
    <property type="entry name" value="PAP_central"/>
    <property type="match status" value="1"/>
</dbReference>
<organism evidence="19 21">
    <name type="scientific">Sipha flava</name>
    <name type="common">yellow sugarcane aphid</name>
    <dbReference type="NCBI Taxonomy" id="143950"/>
    <lineage>
        <taxon>Eukaryota</taxon>
        <taxon>Metazoa</taxon>
        <taxon>Ecdysozoa</taxon>
        <taxon>Arthropoda</taxon>
        <taxon>Hexapoda</taxon>
        <taxon>Insecta</taxon>
        <taxon>Pterygota</taxon>
        <taxon>Neoptera</taxon>
        <taxon>Paraneoptera</taxon>
        <taxon>Hemiptera</taxon>
        <taxon>Sternorrhyncha</taxon>
        <taxon>Aphidomorpha</taxon>
        <taxon>Aphidoidea</taxon>
        <taxon>Aphididae</taxon>
        <taxon>Sipha</taxon>
    </lineage>
</organism>
<dbReference type="CDD" id="cd05402">
    <property type="entry name" value="NT_PAP_TUTase"/>
    <property type="match status" value="1"/>
</dbReference>
<dbReference type="FunFam" id="3.30.460.10:FF:000002">
    <property type="entry name" value="Poly(A) polymerase alpha, putative"/>
    <property type="match status" value="1"/>
</dbReference>